<evidence type="ECO:0000313" key="2">
    <source>
        <dbReference type="Proteomes" id="UP000757900"/>
    </source>
</evidence>
<name>A0A929MMM2_ABIDE</name>
<dbReference type="Proteomes" id="UP000757900">
    <property type="component" value="Unassembled WGS sequence"/>
</dbReference>
<organism evidence="1 2">
    <name type="scientific">Abiotrophia defectiva</name>
    <name type="common">Streptococcus defectivus</name>
    <dbReference type="NCBI Taxonomy" id="46125"/>
    <lineage>
        <taxon>Bacteria</taxon>
        <taxon>Bacillati</taxon>
        <taxon>Bacillota</taxon>
        <taxon>Bacilli</taxon>
        <taxon>Lactobacillales</taxon>
        <taxon>Aerococcaceae</taxon>
        <taxon>Abiotrophia</taxon>
    </lineage>
</organism>
<accession>A0A929MMM2</accession>
<sequence>MNKINWKVRFNKKNVAFLARFAIAILMPVLAYQNLKLEDLTTFDVLGKLLVSLFSNPYLIALTFVNAFNLIPDPTTAGLGDSEQALTYEAPKES</sequence>
<reference evidence="1" key="1">
    <citation type="submission" date="2020-04" db="EMBL/GenBank/DDBJ databases">
        <title>Deep metagenomics examines the oral microbiome during advanced dental caries in children, revealing novel taxa and co-occurrences with host molecules.</title>
        <authorList>
            <person name="Baker J.L."/>
            <person name="Morton J.T."/>
            <person name="Dinis M."/>
            <person name="Alvarez R."/>
            <person name="Tran N.C."/>
            <person name="Knight R."/>
            <person name="Edlund A."/>
        </authorList>
    </citation>
    <scope>NUCLEOTIDE SEQUENCE</scope>
    <source>
        <strain evidence="1">JCVI_23_bin.16</strain>
    </source>
</reference>
<dbReference type="AlphaFoldDB" id="A0A929MMM2"/>
<comment type="caution">
    <text evidence="1">The sequence shown here is derived from an EMBL/GenBank/DDBJ whole genome shotgun (WGS) entry which is preliminary data.</text>
</comment>
<evidence type="ECO:0000313" key="1">
    <source>
        <dbReference type="EMBL" id="MBF0934183.1"/>
    </source>
</evidence>
<protein>
    <submittedName>
        <fullName evidence="1">Phage holin</fullName>
    </submittedName>
</protein>
<dbReference type="NCBIfam" id="TIGR01598">
    <property type="entry name" value="holin_phiLC3"/>
    <property type="match status" value="1"/>
</dbReference>
<gene>
    <name evidence="1" type="ORF">HXK00_00895</name>
</gene>
<dbReference type="Pfam" id="PF04531">
    <property type="entry name" value="Phage_holin_1"/>
    <property type="match status" value="1"/>
</dbReference>
<dbReference type="RefSeq" id="WP_303886091.1">
    <property type="nucleotide sequence ID" value="NZ_CALGLG010000052.1"/>
</dbReference>
<proteinExistence type="predicted"/>
<dbReference type="EMBL" id="JABZFV010000004">
    <property type="protein sequence ID" value="MBF0934183.1"/>
    <property type="molecule type" value="Genomic_DNA"/>
</dbReference>
<dbReference type="InterPro" id="IPR006485">
    <property type="entry name" value="Phage-like_holin"/>
</dbReference>